<protein>
    <recommendedName>
        <fullName evidence="7">Probable inorganic carbon transporter subunit DabB</fullName>
    </recommendedName>
</protein>
<feature type="transmembrane region" description="Helical" evidence="7">
    <location>
        <begin position="108"/>
        <end position="127"/>
    </location>
</feature>
<evidence type="ECO:0000256" key="6">
    <source>
        <dbReference type="ARBA" id="ARBA00023136"/>
    </source>
</evidence>
<dbReference type="InterPro" id="IPR001750">
    <property type="entry name" value="ND/Mrp_TM"/>
</dbReference>
<dbReference type="Proteomes" id="UP000236454">
    <property type="component" value="Unassembled WGS sequence"/>
</dbReference>
<dbReference type="PRINTS" id="PR01434">
    <property type="entry name" value="NADHDHGNASE5"/>
</dbReference>
<feature type="transmembrane region" description="Helical" evidence="7">
    <location>
        <begin position="6"/>
        <end position="24"/>
    </location>
</feature>
<dbReference type="GO" id="GO:0008137">
    <property type="term" value="F:NADH dehydrogenase (ubiquinone) activity"/>
    <property type="evidence" value="ECO:0007669"/>
    <property type="project" value="InterPro"/>
</dbReference>
<comment type="similarity">
    <text evidence="7">Belongs to the inorganic carbon transporter (TC 9.A.2) DabB family.</text>
</comment>
<keyword evidence="6 7" id="KW-0472">Membrane</keyword>
<dbReference type="InterPro" id="IPR046396">
    <property type="entry name" value="Transporter_DabB"/>
</dbReference>
<evidence type="ECO:0000313" key="12">
    <source>
        <dbReference type="Proteomes" id="UP000236454"/>
    </source>
</evidence>
<dbReference type="STRING" id="477690.SAMN05216474_3155"/>
<evidence type="ECO:0000256" key="4">
    <source>
        <dbReference type="ARBA" id="ARBA00022692"/>
    </source>
</evidence>
<evidence type="ECO:0000256" key="3">
    <source>
        <dbReference type="ARBA" id="ARBA00022475"/>
    </source>
</evidence>
<feature type="transmembrane region" description="Helical" evidence="7">
    <location>
        <begin position="425"/>
        <end position="446"/>
    </location>
</feature>
<dbReference type="Pfam" id="PF00361">
    <property type="entry name" value="Proton_antipo_M"/>
    <property type="match status" value="1"/>
</dbReference>
<dbReference type="OrthoDB" id="9807568at2"/>
<feature type="transmembrane region" description="Helical" evidence="7">
    <location>
        <begin position="36"/>
        <end position="57"/>
    </location>
</feature>
<proteinExistence type="inferred from homology"/>
<feature type="transmembrane region" description="Helical" evidence="7">
    <location>
        <begin position="395"/>
        <end position="413"/>
    </location>
</feature>
<dbReference type="InterPro" id="IPR003945">
    <property type="entry name" value="NU5C-like"/>
</dbReference>
<dbReference type="RefSeq" id="WP_090253422.1">
    <property type="nucleotide sequence ID" value="NZ_FPAS01000009.1"/>
</dbReference>
<evidence type="ECO:0000256" key="7">
    <source>
        <dbReference type="HAMAP-Rule" id="MF_00862"/>
    </source>
</evidence>
<feature type="domain" description="NADH-Ubiquinone oxidoreductase (complex I) chain 5 N-terminal" evidence="10">
    <location>
        <begin position="72"/>
        <end position="113"/>
    </location>
</feature>
<feature type="transmembrane region" description="Helical" evidence="7">
    <location>
        <begin position="274"/>
        <end position="292"/>
    </location>
</feature>
<feature type="transmembrane region" description="Helical" evidence="7">
    <location>
        <begin position="133"/>
        <end position="155"/>
    </location>
</feature>
<evidence type="ECO:0000256" key="8">
    <source>
        <dbReference type="RuleBase" id="RU000320"/>
    </source>
</evidence>
<dbReference type="PANTHER" id="PTHR42829">
    <property type="entry name" value="NADH-UBIQUINONE OXIDOREDUCTASE CHAIN 5"/>
    <property type="match status" value="1"/>
</dbReference>
<dbReference type="AlphaFoldDB" id="A0A1I7BWZ0"/>
<evidence type="ECO:0000256" key="5">
    <source>
        <dbReference type="ARBA" id="ARBA00022989"/>
    </source>
</evidence>
<evidence type="ECO:0000259" key="9">
    <source>
        <dbReference type="Pfam" id="PF00361"/>
    </source>
</evidence>
<evidence type="ECO:0000259" key="10">
    <source>
        <dbReference type="Pfam" id="PF00662"/>
    </source>
</evidence>
<keyword evidence="4 7" id="KW-0812">Transmembrane</keyword>
<feature type="transmembrane region" description="Helical" evidence="7">
    <location>
        <begin position="77"/>
        <end position="96"/>
    </location>
</feature>
<dbReference type="GO" id="GO:0012505">
    <property type="term" value="C:endomembrane system"/>
    <property type="evidence" value="ECO:0007669"/>
    <property type="project" value="UniProtKB-SubCell"/>
</dbReference>
<dbReference type="Pfam" id="PF00662">
    <property type="entry name" value="Proton_antipo_N"/>
    <property type="match status" value="1"/>
</dbReference>
<evidence type="ECO:0000313" key="11">
    <source>
        <dbReference type="EMBL" id="SFT91706.1"/>
    </source>
</evidence>
<dbReference type="GO" id="GO:0003954">
    <property type="term" value="F:NADH dehydrogenase activity"/>
    <property type="evidence" value="ECO:0007669"/>
    <property type="project" value="TreeGrafter"/>
</dbReference>
<keyword evidence="5 7" id="KW-1133">Transmembrane helix</keyword>
<keyword evidence="2 7" id="KW-0813">Transport</keyword>
<sequence length="522" mass="57972">MHTTVLSFIFILPTLLLLISSLNVGPFRSTKKIYDYSIFTVITALIASVVSIVQISTSGVTRLEYFTWNDLGLVLRLDSLSVTMYSMIAIIALVVFRYSRNYLNGHDLHAQFFGRLAFTIASVQLFVLSGNIAILFFAWIGTAVGLHSLLMFFPQREKSRLAARKKFVIARASEVSLLAAFVLLYMSFGTGDLNTIFTTLQNTNDYTQIPYLEATGLLLVLTACLKSVQVPFHAWLLDVMETPTPVSALLHAGLLNAGPFLIIRFSYVMEGTQIAWLALFIIGAFSALYGAVISSTQPTVKTSLAYSSIGHMGFSLMGCGLGIYSAALLHLVSHSFYKAHAFLSSGSIVDTYQTKNALRYSRKGNLVKVLLATVSAVALYLISTELWGGMENMSFQMLMLSAVILFGMINLQINAIDSNIKGRSIAYLLLISGIIINLFYFLEYVFHHYLGNEIPAVRVVNESLTLTAYIILGVYFITILMISYIPKKAQTSAIRVLRIHLKQGLYFNHIMNRALNALYMKK</sequence>
<feature type="transmembrane region" description="Helical" evidence="7">
    <location>
        <begin position="365"/>
        <end position="383"/>
    </location>
</feature>
<keyword evidence="3 7" id="KW-1003">Cell membrane</keyword>
<dbReference type="GO" id="GO:0015990">
    <property type="term" value="P:electron transport coupled proton transport"/>
    <property type="evidence" value="ECO:0007669"/>
    <property type="project" value="TreeGrafter"/>
</dbReference>
<dbReference type="InterPro" id="IPR001516">
    <property type="entry name" value="Proton_antipo_N"/>
</dbReference>
<comment type="subunit">
    <text evidence="7">Forms a complex with DabA.</text>
</comment>
<name>A0A1I7BWZ0_9FLAO</name>
<feature type="transmembrane region" description="Helical" evidence="7">
    <location>
        <begin position="312"/>
        <end position="332"/>
    </location>
</feature>
<feature type="transmembrane region" description="Helical" evidence="7">
    <location>
        <begin position="167"/>
        <end position="188"/>
    </location>
</feature>
<dbReference type="GO" id="GO:0005886">
    <property type="term" value="C:plasma membrane"/>
    <property type="evidence" value="ECO:0007669"/>
    <property type="project" value="UniProtKB-SubCell"/>
</dbReference>
<dbReference type="PANTHER" id="PTHR42829:SF1">
    <property type="entry name" value="INORGANIC CARBON TRANSPORTER SUBUNIT DABB-RELATED"/>
    <property type="match status" value="1"/>
</dbReference>
<keyword evidence="12" id="KW-1185">Reference proteome</keyword>
<comment type="function">
    <text evidence="7">Part of an energy-coupled inorganic carbon pump.</text>
</comment>
<dbReference type="GO" id="GO:0042773">
    <property type="term" value="P:ATP synthesis coupled electron transport"/>
    <property type="evidence" value="ECO:0007669"/>
    <property type="project" value="InterPro"/>
</dbReference>
<feature type="domain" description="NADH:quinone oxidoreductase/Mrp antiporter transmembrane" evidence="9">
    <location>
        <begin position="129"/>
        <end position="361"/>
    </location>
</feature>
<feature type="transmembrane region" description="Helical" evidence="7">
    <location>
        <begin position="248"/>
        <end position="267"/>
    </location>
</feature>
<dbReference type="HAMAP" id="MF_00862">
    <property type="entry name" value="DabB"/>
    <property type="match status" value="1"/>
</dbReference>
<comment type="subcellular location">
    <subcellularLocation>
        <location evidence="7">Cell membrane</location>
        <topology evidence="7">Multi-pass membrane protein</topology>
    </subcellularLocation>
    <subcellularLocation>
        <location evidence="1">Endomembrane system</location>
        <topology evidence="1">Multi-pass membrane protein</topology>
    </subcellularLocation>
    <subcellularLocation>
        <location evidence="8">Membrane</location>
        <topology evidence="8">Multi-pass membrane protein</topology>
    </subcellularLocation>
</comment>
<evidence type="ECO:0000256" key="1">
    <source>
        <dbReference type="ARBA" id="ARBA00004127"/>
    </source>
</evidence>
<dbReference type="EMBL" id="FPAS01000009">
    <property type="protein sequence ID" value="SFT91706.1"/>
    <property type="molecule type" value="Genomic_DNA"/>
</dbReference>
<evidence type="ECO:0000256" key="2">
    <source>
        <dbReference type="ARBA" id="ARBA00022448"/>
    </source>
</evidence>
<feature type="transmembrane region" description="Helical" evidence="7">
    <location>
        <begin position="466"/>
        <end position="485"/>
    </location>
</feature>
<organism evidence="11 12">
    <name type="scientific">Lishizhenia tianjinensis</name>
    <dbReference type="NCBI Taxonomy" id="477690"/>
    <lineage>
        <taxon>Bacteria</taxon>
        <taxon>Pseudomonadati</taxon>
        <taxon>Bacteroidota</taxon>
        <taxon>Flavobacteriia</taxon>
        <taxon>Flavobacteriales</taxon>
        <taxon>Crocinitomicaceae</taxon>
        <taxon>Lishizhenia</taxon>
    </lineage>
</organism>
<accession>A0A1I7BWZ0</accession>
<gene>
    <name evidence="7" type="primary">dabB</name>
    <name evidence="11" type="ORF">SAMN05216474_3155</name>
</gene>
<reference evidence="11 12" key="1">
    <citation type="submission" date="2016-10" db="EMBL/GenBank/DDBJ databases">
        <authorList>
            <person name="de Groot N.N."/>
        </authorList>
    </citation>
    <scope>NUCLEOTIDE SEQUENCE [LARGE SCALE GENOMIC DNA]</scope>
    <source>
        <strain evidence="11 12">CGMCC 1.7005</strain>
    </source>
</reference>